<keyword evidence="6" id="KW-0061">Asparagine biosynthesis</keyword>
<name>A0A0P9DTE8_9CHLR</name>
<dbReference type="Gene3D" id="3.40.50.620">
    <property type="entry name" value="HUPs"/>
    <property type="match status" value="2"/>
</dbReference>
<dbReference type="Pfam" id="PF13537">
    <property type="entry name" value="GATase_7"/>
    <property type="match status" value="1"/>
</dbReference>
<comment type="pathway">
    <text evidence="1">Amino-acid biosynthesis; L-asparagine biosynthesis; L-asparagine from L-aspartate (L-Gln route): step 1/1.</text>
</comment>
<dbReference type="InterPro" id="IPR017932">
    <property type="entry name" value="GATase_2_dom"/>
</dbReference>
<keyword evidence="6" id="KW-0028">Amino-acid biosynthesis</keyword>
<evidence type="ECO:0000256" key="5">
    <source>
        <dbReference type="ARBA" id="ARBA00022840"/>
    </source>
</evidence>
<evidence type="ECO:0000256" key="6">
    <source>
        <dbReference type="ARBA" id="ARBA00022888"/>
    </source>
</evidence>
<dbReference type="GO" id="GO:0005524">
    <property type="term" value="F:ATP binding"/>
    <property type="evidence" value="ECO:0007669"/>
    <property type="project" value="UniProtKB-KW"/>
</dbReference>
<keyword evidence="11" id="KW-1185">Reference proteome</keyword>
<evidence type="ECO:0000313" key="10">
    <source>
        <dbReference type="EMBL" id="KPV53451.1"/>
    </source>
</evidence>
<keyword evidence="5 8" id="KW-0067">ATP-binding</keyword>
<evidence type="ECO:0000313" key="11">
    <source>
        <dbReference type="Proteomes" id="UP000050509"/>
    </source>
</evidence>
<dbReference type="PIRSF" id="PIRSF001589">
    <property type="entry name" value="Asn_synthetase_glu-h"/>
    <property type="match status" value="1"/>
</dbReference>
<evidence type="ECO:0000259" key="9">
    <source>
        <dbReference type="PROSITE" id="PS51278"/>
    </source>
</evidence>
<gene>
    <name evidence="10" type="ORF">SE17_09615</name>
</gene>
<dbReference type="EC" id="6.3.5.4" evidence="3"/>
<dbReference type="PANTHER" id="PTHR43284">
    <property type="entry name" value="ASPARAGINE SYNTHETASE (GLUTAMINE-HYDROLYZING)"/>
    <property type="match status" value="1"/>
</dbReference>
<protein>
    <recommendedName>
        <fullName evidence="3">asparagine synthase (glutamine-hydrolyzing)</fullName>
        <ecNumber evidence="3">6.3.5.4</ecNumber>
    </recommendedName>
</protein>
<keyword evidence="4 8" id="KW-0547">Nucleotide-binding</keyword>
<feature type="binding site" evidence="8">
    <location>
        <position position="95"/>
    </location>
    <ligand>
        <name>L-glutamine</name>
        <dbReference type="ChEBI" id="CHEBI:58359"/>
    </ligand>
</feature>
<dbReference type="AlphaFoldDB" id="A0A0P9DTE8"/>
<dbReference type="GO" id="GO:0004066">
    <property type="term" value="F:asparagine synthase (glutamine-hydrolyzing) activity"/>
    <property type="evidence" value="ECO:0007669"/>
    <property type="project" value="UniProtKB-EC"/>
</dbReference>
<dbReference type="PANTHER" id="PTHR43284:SF1">
    <property type="entry name" value="ASPARAGINE SYNTHETASE"/>
    <property type="match status" value="1"/>
</dbReference>
<evidence type="ECO:0000256" key="8">
    <source>
        <dbReference type="PIRSR" id="PIRSR001589-2"/>
    </source>
</evidence>
<sequence length="671" mass="75684">MNALFAPIDWAGRPADPGVLNAAIACMRYRCPDGGWTWRDGAVGIAQAELATLPEDQPGVHLALGTLHIAADCRIDNRDELRHLLHEPLPPSAPDALFVLAAYRQWGAACVDRLVGEFAFVIWDAAARRVFAARDLSGTCRLFFFRDAQRLIIASERTQILQDPTVPLEIDDDQLLDYFTPAYQWTSGWDQGLFRGFEALPAGYILLAEDGHVATRRFWDWRDHTPADRPTQQVLEEYRHALEQAIRCRLRSRKPAVALELSGGLDSTAIVALASRLNSGHELHTFSLVFDQLADPAERQRIDLMIARFGLRAHLITADNLYTPEYVSPNWQPQSVAGPHELEASVAAREEYSAILHADCNVVLTGLMGDSVNEGCERVYYDLLRRKQFREVLRRLGISWQRDPRRAAGALLYYGLMPFAPWAVLRPALVWQELRRGMYTNLPAFIPASLQQRIATRDRSLRVRKVQRLGERSPAARYTLEEIMTPMIASTLPSEYPLEFRHPFYDRRLVELVLAMPQEEKWNHDGTTYKECERWHHRRAMQGILPEAVLNQPSGMDFAAAVKHGLAAEHILPWLDAAPRLEIAERGYVEARAFRQAVIEPGRYYSYMGALLVTEAWLRALAPGGAMRLLIPQRQPFNGSPSIPTSGASLSFTIATAVSSRSYNNEQHTSP</sequence>
<evidence type="ECO:0000256" key="2">
    <source>
        <dbReference type="ARBA" id="ARBA00005752"/>
    </source>
</evidence>
<dbReference type="Proteomes" id="UP000050509">
    <property type="component" value="Unassembled WGS sequence"/>
</dbReference>
<dbReference type="EMBL" id="LJCR01000255">
    <property type="protein sequence ID" value="KPV53451.1"/>
    <property type="molecule type" value="Genomic_DNA"/>
</dbReference>
<dbReference type="InterPro" id="IPR001962">
    <property type="entry name" value="Asn_synthase"/>
</dbReference>
<proteinExistence type="inferred from homology"/>
<dbReference type="GO" id="GO:0006529">
    <property type="term" value="P:asparagine biosynthetic process"/>
    <property type="evidence" value="ECO:0007669"/>
    <property type="project" value="UniProtKB-KW"/>
</dbReference>
<dbReference type="GO" id="GO:0005829">
    <property type="term" value="C:cytosol"/>
    <property type="evidence" value="ECO:0007669"/>
    <property type="project" value="TreeGrafter"/>
</dbReference>
<feature type="binding site" evidence="8">
    <location>
        <position position="259"/>
    </location>
    <ligand>
        <name>ATP</name>
        <dbReference type="ChEBI" id="CHEBI:30616"/>
    </ligand>
</feature>
<dbReference type="InterPro" id="IPR006426">
    <property type="entry name" value="Asn_synth_AEB"/>
</dbReference>
<comment type="similarity">
    <text evidence="2">Belongs to the asparagine synthetase family.</text>
</comment>
<reference evidence="10 11" key="1">
    <citation type="submission" date="2015-09" db="EMBL/GenBank/DDBJ databases">
        <title>Draft genome sequence of Kouleothrix aurantiaca JCM 19913.</title>
        <authorList>
            <person name="Hemp J."/>
        </authorList>
    </citation>
    <scope>NUCLEOTIDE SEQUENCE [LARGE SCALE GENOMIC DNA]</scope>
    <source>
        <strain evidence="10 11">COM-B</strain>
    </source>
</reference>
<dbReference type="InterPro" id="IPR051786">
    <property type="entry name" value="ASN_synthetase/amidase"/>
</dbReference>
<evidence type="ECO:0000256" key="1">
    <source>
        <dbReference type="ARBA" id="ARBA00005187"/>
    </source>
</evidence>
<dbReference type="SUPFAM" id="SSF56235">
    <property type="entry name" value="N-terminal nucleophile aminohydrolases (Ntn hydrolases)"/>
    <property type="match status" value="1"/>
</dbReference>
<dbReference type="Gene3D" id="3.60.20.10">
    <property type="entry name" value="Glutamine Phosphoribosylpyrophosphate, subunit 1, domain 1"/>
    <property type="match status" value="1"/>
</dbReference>
<comment type="caution">
    <text evidence="10">The sequence shown here is derived from an EMBL/GenBank/DDBJ whole genome shotgun (WGS) entry which is preliminary data.</text>
</comment>
<organism evidence="10 11">
    <name type="scientific">Kouleothrix aurantiaca</name>
    <dbReference type="NCBI Taxonomy" id="186479"/>
    <lineage>
        <taxon>Bacteria</taxon>
        <taxon>Bacillati</taxon>
        <taxon>Chloroflexota</taxon>
        <taxon>Chloroflexia</taxon>
        <taxon>Chloroflexales</taxon>
        <taxon>Roseiflexineae</taxon>
        <taxon>Roseiflexaceae</taxon>
        <taxon>Kouleothrix</taxon>
    </lineage>
</organism>
<evidence type="ECO:0000256" key="3">
    <source>
        <dbReference type="ARBA" id="ARBA00012737"/>
    </source>
</evidence>
<dbReference type="InterPro" id="IPR029055">
    <property type="entry name" value="Ntn_hydrolases_N"/>
</dbReference>
<comment type="catalytic activity">
    <reaction evidence="7">
        <text>L-aspartate + L-glutamine + ATP + H2O = L-asparagine + L-glutamate + AMP + diphosphate + H(+)</text>
        <dbReference type="Rhea" id="RHEA:12228"/>
        <dbReference type="ChEBI" id="CHEBI:15377"/>
        <dbReference type="ChEBI" id="CHEBI:15378"/>
        <dbReference type="ChEBI" id="CHEBI:29985"/>
        <dbReference type="ChEBI" id="CHEBI:29991"/>
        <dbReference type="ChEBI" id="CHEBI:30616"/>
        <dbReference type="ChEBI" id="CHEBI:33019"/>
        <dbReference type="ChEBI" id="CHEBI:58048"/>
        <dbReference type="ChEBI" id="CHEBI:58359"/>
        <dbReference type="ChEBI" id="CHEBI:456215"/>
        <dbReference type="EC" id="6.3.5.4"/>
    </reaction>
</comment>
<evidence type="ECO:0000256" key="7">
    <source>
        <dbReference type="ARBA" id="ARBA00048741"/>
    </source>
</evidence>
<dbReference type="Pfam" id="PF00733">
    <property type="entry name" value="Asn_synthase"/>
    <property type="match status" value="1"/>
</dbReference>
<accession>A0A0P9DTE8</accession>
<feature type="domain" description="Glutamine amidotransferase type-2" evidence="9">
    <location>
        <begin position="1"/>
        <end position="211"/>
    </location>
</feature>
<dbReference type="SUPFAM" id="SSF52402">
    <property type="entry name" value="Adenine nucleotide alpha hydrolases-like"/>
    <property type="match status" value="1"/>
</dbReference>
<dbReference type="PROSITE" id="PS51278">
    <property type="entry name" value="GATASE_TYPE_2"/>
    <property type="match status" value="1"/>
</dbReference>
<evidence type="ECO:0000256" key="4">
    <source>
        <dbReference type="ARBA" id="ARBA00022741"/>
    </source>
</evidence>
<dbReference type="InterPro" id="IPR014729">
    <property type="entry name" value="Rossmann-like_a/b/a_fold"/>
</dbReference>